<evidence type="ECO:0000256" key="4">
    <source>
        <dbReference type="PROSITE-ProRule" id="PRU00134"/>
    </source>
</evidence>
<organism evidence="6 7">
    <name type="scientific">Jaapia argillacea MUCL 33604</name>
    <dbReference type="NCBI Taxonomy" id="933084"/>
    <lineage>
        <taxon>Eukaryota</taxon>
        <taxon>Fungi</taxon>
        <taxon>Dikarya</taxon>
        <taxon>Basidiomycota</taxon>
        <taxon>Agaricomycotina</taxon>
        <taxon>Agaricomycetes</taxon>
        <taxon>Agaricomycetidae</taxon>
        <taxon>Jaapiales</taxon>
        <taxon>Jaapiaceae</taxon>
        <taxon>Jaapia</taxon>
    </lineage>
</organism>
<evidence type="ECO:0000313" key="6">
    <source>
        <dbReference type="EMBL" id="KDQ49273.1"/>
    </source>
</evidence>
<dbReference type="SUPFAM" id="SSF144232">
    <property type="entry name" value="HIT/MYND zinc finger-like"/>
    <property type="match status" value="1"/>
</dbReference>
<evidence type="ECO:0000259" key="5">
    <source>
        <dbReference type="PROSITE" id="PS50865"/>
    </source>
</evidence>
<keyword evidence="1" id="KW-0479">Metal-binding</keyword>
<dbReference type="Gene3D" id="6.10.140.2220">
    <property type="match status" value="1"/>
</dbReference>
<dbReference type="InterPro" id="IPR002893">
    <property type="entry name" value="Znf_MYND"/>
</dbReference>
<keyword evidence="3" id="KW-0862">Zinc</keyword>
<dbReference type="HOGENOM" id="CLU_461557_0_0_1"/>
<proteinExistence type="predicted"/>
<sequence>MAPKSFKAFMSAMGNNSFKDMDSMARYVQRNAPQELLSRTIPGCFDVLTTLRLPSLLTTSESLHTIRTVLSAVVILDQCGRSSTSPKLAAHFVHGWRDLHAWITFLFESIYHVGCDGVEKRLAMMAMMNIIQLYQSREDLRSCLLSTPTLLPTIVRLWIDQGLTVGVVERSGSHLPNALSSLQDVLEGDATGFRQVVEEMLLQLSGDRATLCEVALRHLQISSAQDQIVDENWRDTHLAILCIRRLVDTQGYRTLMLEKHAVATMTRTLAAFGVLPSSIDSATVEGVITCIVESLYFIVENLDMHTQSVVTVRECLEAGFFIALLQCQQWFYRLPSASLRNNIPDFQAFTVIKFIPYLRYPSLLTMISRSIKKIDRHYIERLLRAEDPLLRAWLQFKEVALERIELKKEVEKECECSNPECTVKGPRKHFRECAGCEGALYCSRGCQSRDWKEGNHRSACKLIDRDTARDTKFIHAMMKRGLPQVADKLCAQKRASFPDTPWSSLWIDCNCMGSEPEYRVQRHLTPAAVALPRAEEIDHDIEGEPVKVAISTWHGNGMFRLMTMVGLASIEAELPLDPGDEFVHRIDTHRD</sequence>
<dbReference type="AlphaFoldDB" id="A0A067P2X3"/>
<name>A0A067P2X3_9AGAM</name>
<dbReference type="Proteomes" id="UP000027265">
    <property type="component" value="Unassembled WGS sequence"/>
</dbReference>
<accession>A0A067P2X3</accession>
<dbReference type="PROSITE" id="PS50865">
    <property type="entry name" value="ZF_MYND_2"/>
    <property type="match status" value="1"/>
</dbReference>
<dbReference type="GO" id="GO:0008270">
    <property type="term" value="F:zinc ion binding"/>
    <property type="evidence" value="ECO:0007669"/>
    <property type="project" value="UniProtKB-KW"/>
</dbReference>
<evidence type="ECO:0000256" key="1">
    <source>
        <dbReference type="ARBA" id="ARBA00022723"/>
    </source>
</evidence>
<dbReference type="STRING" id="933084.A0A067P2X3"/>
<dbReference type="InParanoid" id="A0A067P2X3"/>
<dbReference type="EMBL" id="KL197792">
    <property type="protein sequence ID" value="KDQ49273.1"/>
    <property type="molecule type" value="Genomic_DNA"/>
</dbReference>
<dbReference type="Pfam" id="PF01753">
    <property type="entry name" value="zf-MYND"/>
    <property type="match status" value="1"/>
</dbReference>
<evidence type="ECO:0000256" key="2">
    <source>
        <dbReference type="ARBA" id="ARBA00022771"/>
    </source>
</evidence>
<protein>
    <recommendedName>
        <fullName evidence="5">MYND-type domain-containing protein</fullName>
    </recommendedName>
</protein>
<dbReference type="OrthoDB" id="341421at2759"/>
<feature type="domain" description="MYND-type" evidence="5">
    <location>
        <begin position="421"/>
        <end position="460"/>
    </location>
</feature>
<keyword evidence="2 4" id="KW-0863">Zinc-finger</keyword>
<keyword evidence="7" id="KW-1185">Reference proteome</keyword>
<evidence type="ECO:0000313" key="7">
    <source>
        <dbReference type="Proteomes" id="UP000027265"/>
    </source>
</evidence>
<gene>
    <name evidence="6" type="ORF">JAAARDRAFT_63794</name>
</gene>
<evidence type="ECO:0000256" key="3">
    <source>
        <dbReference type="ARBA" id="ARBA00022833"/>
    </source>
</evidence>
<reference evidence="7" key="1">
    <citation type="journal article" date="2014" name="Proc. Natl. Acad. Sci. U.S.A.">
        <title>Extensive sampling of basidiomycete genomes demonstrates inadequacy of the white-rot/brown-rot paradigm for wood decay fungi.</title>
        <authorList>
            <person name="Riley R."/>
            <person name="Salamov A.A."/>
            <person name="Brown D.W."/>
            <person name="Nagy L.G."/>
            <person name="Floudas D."/>
            <person name="Held B.W."/>
            <person name="Levasseur A."/>
            <person name="Lombard V."/>
            <person name="Morin E."/>
            <person name="Otillar R."/>
            <person name="Lindquist E.A."/>
            <person name="Sun H."/>
            <person name="LaButti K.M."/>
            <person name="Schmutz J."/>
            <person name="Jabbour D."/>
            <person name="Luo H."/>
            <person name="Baker S.E."/>
            <person name="Pisabarro A.G."/>
            <person name="Walton J.D."/>
            <person name="Blanchette R.A."/>
            <person name="Henrissat B."/>
            <person name="Martin F."/>
            <person name="Cullen D."/>
            <person name="Hibbett D.S."/>
            <person name="Grigoriev I.V."/>
        </authorList>
    </citation>
    <scope>NUCLEOTIDE SEQUENCE [LARGE SCALE GENOMIC DNA]</scope>
    <source>
        <strain evidence="7">MUCL 33604</strain>
    </source>
</reference>